<evidence type="ECO:0000256" key="8">
    <source>
        <dbReference type="ARBA" id="ARBA00022848"/>
    </source>
</evidence>
<evidence type="ECO:0000256" key="3">
    <source>
        <dbReference type="ARBA" id="ARBA00004406"/>
    </source>
</evidence>
<evidence type="ECO:0000256" key="6">
    <source>
        <dbReference type="ARBA" id="ARBA00022723"/>
    </source>
</evidence>
<proteinExistence type="inferred from homology"/>
<evidence type="ECO:0000256" key="9">
    <source>
        <dbReference type="ARBA" id="ARBA00023002"/>
    </source>
</evidence>
<evidence type="ECO:0000256" key="7">
    <source>
        <dbReference type="ARBA" id="ARBA00022824"/>
    </source>
</evidence>
<dbReference type="Gene3D" id="1.10.630.10">
    <property type="entry name" value="Cytochrome P450"/>
    <property type="match status" value="1"/>
</dbReference>
<dbReference type="PRINTS" id="PR00385">
    <property type="entry name" value="P450"/>
</dbReference>
<keyword evidence="5 13" id="KW-0349">Heme</keyword>
<evidence type="ECO:0000256" key="1">
    <source>
        <dbReference type="ARBA" id="ARBA00001971"/>
    </source>
</evidence>
<keyword evidence="14" id="KW-1133">Transmembrane helix</keyword>
<comment type="similarity">
    <text evidence="4">Belongs to the cytochrome P450 family.</text>
</comment>
<evidence type="ECO:0000256" key="12">
    <source>
        <dbReference type="ARBA" id="ARBA00023136"/>
    </source>
</evidence>
<dbReference type="Pfam" id="PF00067">
    <property type="entry name" value="p450"/>
    <property type="match status" value="1"/>
</dbReference>
<dbReference type="PRINTS" id="PR00463">
    <property type="entry name" value="EP450I"/>
</dbReference>
<dbReference type="EMBL" id="GGLE01001270">
    <property type="protein sequence ID" value="MBY05396.1"/>
    <property type="molecule type" value="Transcribed_RNA"/>
</dbReference>
<keyword evidence="10 13" id="KW-0408">Iron</keyword>
<evidence type="ECO:0000313" key="15">
    <source>
        <dbReference type="EMBL" id="MBY05396.1"/>
    </source>
</evidence>
<protein>
    <submittedName>
        <fullName evidence="15">Putative cytochrome</fullName>
    </submittedName>
</protein>
<keyword evidence="14" id="KW-0812">Transmembrane</keyword>
<evidence type="ECO:0000256" key="5">
    <source>
        <dbReference type="ARBA" id="ARBA00022617"/>
    </source>
</evidence>
<accession>A0A2R5L7A8</accession>
<evidence type="ECO:0000256" key="11">
    <source>
        <dbReference type="ARBA" id="ARBA00023033"/>
    </source>
</evidence>
<reference evidence="15" key="1">
    <citation type="submission" date="2018-03" db="EMBL/GenBank/DDBJ databases">
        <title>The relapsing fever spirochete Borrelia turicatae persists in the highly oxidative environment of its soft-bodied tick vector.</title>
        <authorList>
            <person name="Bourret T.J."/>
            <person name="Boyle W.K."/>
            <person name="Valenzuela J.G."/>
            <person name="Oliveira F."/>
            <person name="Lopez J.E."/>
        </authorList>
    </citation>
    <scope>NUCLEOTIDE SEQUENCE</scope>
    <source>
        <strain evidence="15">Kansas strain/isolate</strain>
        <tissue evidence="15">Salivary glands</tissue>
    </source>
</reference>
<dbReference type="InterPro" id="IPR001128">
    <property type="entry name" value="Cyt_P450"/>
</dbReference>
<name>A0A2R5L7A8_9ACAR</name>
<evidence type="ECO:0000256" key="14">
    <source>
        <dbReference type="SAM" id="Phobius"/>
    </source>
</evidence>
<dbReference type="CDD" id="cd11055">
    <property type="entry name" value="CYP3A-like"/>
    <property type="match status" value="1"/>
</dbReference>
<organism evidence="15">
    <name type="scientific">Ornithodoros turicata</name>
    <dbReference type="NCBI Taxonomy" id="34597"/>
    <lineage>
        <taxon>Eukaryota</taxon>
        <taxon>Metazoa</taxon>
        <taxon>Ecdysozoa</taxon>
        <taxon>Arthropoda</taxon>
        <taxon>Chelicerata</taxon>
        <taxon>Arachnida</taxon>
        <taxon>Acari</taxon>
        <taxon>Parasitiformes</taxon>
        <taxon>Ixodida</taxon>
        <taxon>Ixodoidea</taxon>
        <taxon>Argasidae</taxon>
        <taxon>Ornithodorinae</taxon>
        <taxon>Ornithodoros</taxon>
    </lineage>
</organism>
<dbReference type="InterPro" id="IPR050705">
    <property type="entry name" value="Cytochrome_P450_3A"/>
</dbReference>
<keyword evidence="6 13" id="KW-0479">Metal-binding</keyword>
<dbReference type="GO" id="GO:0005789">
    <property type="term" value="C:endoplasmic reticulum membrane"/>
    <property type="evidence" value="ECO:0007669"/>
    <property type="project" value="UniProtKB-SubCell"/>
</dbReference>
<dbReference type="GO" id="GO:0020037">
    <property type="term" value="F:heme binding"/>
    <property type="evidence" value="ECO:0007669"/>
    <property type="project" value="InterPro"/>
</dbReference>
<dbReference type="AlphaFoldDB" id="A0A2R5L7A8"/>
<keyword evidence="11" id="KW-0503">Monooxygenase</keyword>
<sequence>MNVLGWVTVPEWLIFGVTALVLLYKYITRYKNHWKQQGIPFEEFSFLRPFVNAYKPLHLQDQDRYKKYGKLFGIFEGGKPLLMLSDAELMKRVLVKDFPSLPQRRPFPFHDDFLDSMLAFVAPKRWKTLRPASSPAFSAAKLRNAHGAMQSCAKVACENLAKAAESSQEMNIKNFFGSYTIDVIARCAFGTVVDSYNDKTNEFVQAARDTFGGDITLRKFLFVHFPFLLNALKIPNTDTKIFHCLKDIASAMMHERRRTGTRREDFLQMMMDAQEGTLSTTTEKEDTSQKVFHLDDDMKFESVSKGITEDEALAQCVLFLFAGLDTTSMALAFTTYLLTINPDAQERLRAEIDECFEKHGTEPSLDVINKLQYLNGVVSETLRMYPIGGRIERMTCVDYTLGDTGVTVPKGCLIVAPVYAIHHDPENFPDPHKFDPTRFIGENLSSIRPYTYLPFGAGPLNCIGSRLALQALKVCLLHVLHRVEFVRTANTKVPIEFCAGFPTVSTTNITIGVRKRLA</sequence>
<keyword evidence="9" id="KW-0560">Oxidoreductase</keyword>
<feature type="transmembrane region" description="Helical" evidence="14">
    <location>
        <begin position="6"/>
        <end position="27"/>
    </location>
</feature>
<evidence type="ECO:0000256" key="10">
    <source>
        <dbReference type="ARBA" id="ARBA00023004"/>
    </source>
</evidence>
<dbReference type="InterPro" id="IPR002401">
    <property type="entry name" value="Cyt_P450_E_grp-I"/>
</dbReference>
<dbReference type="FunFam" id="1.10.630.10:FF:000042">
    <property type="entry name" value="Cytochrome P450"/>
    <property type="match status" value="1"/>
</dbReference>
<comment type="subcellular location">
    <subcellularLocation>
        <location evidence="3">Endoplasmic reticulum membrane</location>
        <topology evidence="3">Peripheral membrane protein</topology>
    </subcellularLocation>
    <subcellularLocation>
        <location evidence="2">Microsome membrane</location>
        <topology evidence="2">Peripheral membrane protein</topology>
    </subcellularLocation>
</comment>
<evidence type="ECO:0000256" key="4">
    <source>
        <dbReference type="ARBA" id="ARBA00010617"/>
    </source>
</evidence>
<dbReference type="GO" id="GO:0016705">
    <property type="term" value="F:oxidoreductase activity, acting on paired donors, with incorporation or reduction of molecular oxygen"/>
    <property type="evidence" value="ECO:0007669"/>
    <property type="project" value="InterPro"/>
</dbReference>
<dbReference type="SUPFAM" id="SSF48264">
    <property type="entry name" value="Cytochrome P450"/>
    <property type="match status" value="1"/>
</dbReference>
<dbReference type="GO" id="GO:0005506">
    <property type="term" value="F:iron ion binding"/>
    <property type="evidence" value="ECO:0007669"/>
    <property type="project" value="InterPro"/>
</dbReference>
<comment type="cofactor">
    <cofactor evidence="1 13">
        <name>heme</name>
        <dbReference type="ChEBI" id="CHEBI:30413"/>
    </cofactor>
</comment>
<keyword evidence="7" id="KW-0256">Endoplasmic reticulum</keyword>
<evidence type="ECO:0000256" key="2">
    <source>
        <dbReference type="ARBA" id="ARBA00004174"/>
    </source>
</evidence>
<keyword evidence="8" id="KW-0492">Microsome</keyword>
<feature type="binding site" description="axial binding residue" evidence="13">
    <location>
        <position position="462"/>
    </location>
    <ligand>
        <name>heme</name>
        <dbReference type="ChEBI" id="CHEBI:30413"/>
    </ligand>
    <ligandPart>
        <name>Fe</name>
        <dbReference type="ChEBI" id="CHEBI:18248"/>
    </ligandPart>
</feature>
<dbReference type="InterPro" id="IPR036396">
    <property type="entry name" value="Cyt_P450_sf"/>
</dbReference>
<keyword evidence="12 14" id="KW-0472">Membrane</keyword>
<evidence type="ECO:0000256" key="13">
    <source>
        <dbReference type="PIRSR" id="PIRSR602401-1"/>
    </source>
</evidence>
<dbReference type="GO" id="GO:0008395">
    <property type="term" value="F:steroid hydroxylase activity"/>
    <property type="evidence" value="ECO:0007669"/>
    <property type="project" value="TreeGrafter"/>
</dbReference>
<dbReference type="PANTHER" id="PTHR24302">
    <property type="entry name" value="CYTOCHROME P450 FAMILY 3"/>
    <property type="match status" value="1"/>
</dbReference>
<dbReference type="PANTHER" id="PTHR24302:SF15">
    <property type="entry name" value="FATTY-ACID PEROXYGENASE"/>
    <property type="match status" value="1"/>
</dbReference>